<proteinExistence type="predicted"/>
<reference evidence="2 3" key="1">
    <citation type="journal article" date="2015" name="Genome Biol.">
        <title>Comparative genomics of Steinernema reveals deeply conserved gene regulatory networks.</title>
        <authorList>
            <person name="Dillman A.R."/>
            <person name="Macchietto M."/>
            <person name="Porter C.F."/>
            <person name="Rogers A."/>
            <person name="Williams B."/>
            <person name="Antoshechkin I."/>
            <person name="Lee M.M."/>
            <person name="Goodwin Z."/>
            <person name="Lu X."/>
            <person name="Lewis E.E."/>
            <person name="Goodrich-Blair H."/>
            <person name="Stock S.P."/>
            <person name="Adams B.J."/>
            <person name="Sternberg P.W."/>
            <person name="Mortazavi A."/>
        </authorList>
    </citation>
    <scope>NUCLEOTIDE SEQUENCE [LARGE SCALE GENOMIC DNA]</scope>
    <source>
        <strain evidence="2 3">ALL</strain>
    </source>
</reference>
<name>A0A4U5PEG5_STECR</name>
<feature type="signal peptide" evidence="1">
    <location>
        <begin position="1"/>
        <end position="17"/>
    </location>
</feature>
<comment type="caution">
    <text evidence="2">The sequence shown here is derived from an EMBL/GenBank/DDBJ whole genome shotgun (WGS) entry which is preliminary data.</text>
</comment>
<feature type="chain" id="PRO_5020758447" description="TIL domain-containing protein" evidence="1">
    <location>
        <begin position="18"/>
        <end position="177"/>
    </location>
</feature>
<gene>
    <name evidence="2" type="ORF">L596_009007</name>
</gene>
<sequence length="177" mass="19444">MIKSFVLLALVGTLALATPLPRDPKVCLKIPAFVSFLTDNCTFKNVCINGQLISQPYECAENSRCGLDANGNPDCICQPGMQWNTQRTACFDPKNPPKPRDPNAPCPDKDSGLMLTPGYSQLTNGCKYLKLCLNGEIHTQCHTCPENTFCGTEGKYEACICEGKFKWDANKKNCIAK</sequence>
<accession>A0A4U5PEG5</accession>
<reference evidence="2 3" key="2">
    <citation type="journal article" date="2019" name="G3 (Bethesda)">
        <title>Hybrid Assembly of the Genome of the Entomopathogenic Nematode Steinernema carpocapsae Identifies the X-Chromosome.</title>
        <authorList>
            <person name="Serra L."/>
            <person name="Macchietto M."/>
            <person name="Macias-Munoz A."/>
            <person name="McGill C.J."/>
            <person name="Rodriguez I.M."/>
            <person name="Rodriguez B."/>
            <person name="Murad R."/>
            <person name="Mortazavi A."/>
        </authorList>
    </citation>
    <scope>NUCLEOTIDE SEQUENCE [LARGE SCALE GENOMIC DNA]</scope>
    <source>
        <strain evidence="2 3">ALL</strain>
    </source>
</reference>
<keyword evidence="3" id="KW-1185">Reference proteome</keyword>
<evidence type="ECO:0000256" key="1">
    <source>
        <dbReference type="SAM" id="SignalP"/>
    </source>
</evidence>
<keyword evidence="1" id="KW-0732">Signal</keyword>
<dbReference type="EMBL" id="AZBU02000002">
    <property type="protein sequence ID" value="TKR94756.1"/>
    <property type="molecule type" value="Genomic_DNA"/>
</dbReference>
<organism evidence="2 3">
    <name type="scientific">Steinernema carpocapsae</name>
    <name type="common">Entomopathogenic nematode</name>
    <dbReference type="NCBI Taxonomy" id="34508"/>
    <lineage>
        <taxon>Eukaryota</taxon>
        <taxon>Metazoa</taxon>
        <taxon>Ecdysozoa</taxon>
        <taxon>Nematoda</taxon>
        <taxon>Chromadorea</taxon>
        <taxon>Rhabditida</taxon>
        <taxon>Tylenchina</taxon>
        <taxon>Panagrolaimomorpha</taxon>
        <taxon>Strongyloidoidea</taxon>
        <taxon>Steinernematidae</taxon>
        <taxon>Steinernema</taxon>
    </lineage>
</organism>
<dbReference type="AlphaFoldDB" id="A0A4U5PEG5"/>
<evidence type="ECO:0000313" key="2">
    <source>
        <dbReference type="EMBL" id="TKR94756.1"/>
    </source>
</evidence>
<protein>
    <recommendedName>
        <fullName evidence="4">TIL domain-containing protein</fullName>
    </recommendedName>
</protein>
<evidence type="ECO:0000313" key="3">
    <source>
        <dbReference type="Proteomes" id="UP000298663"/>
    </source>
</evidence>
<dbReference type="Proteomes" id="UP000298663">
    <property type="component" value="Unassembled WGS sequence"/>
</dbReference>
<evidence type="ECO:0008006" key="4">
    <source>
        <dbReference type="Google" id="ProtNLM"/>
    </source>
</evidence>